<protein>
    <recommendedName>
        <fullName evidence="3">DUF1444 family protein</fullName>
    </recommendedName>
</protein>
<dbReference type="Proteomes" id="UP000315750">
    <property type="component" value="Chromosome"/>
</dbReference>
<name>A0A518ATM5_9BACT</name>
<accession>A0A518ATM5</accession>
<gene>
    <name evidence="1" type="ORF">Pan181_43050</name>
</gene>
<evidence type="ECO:0000313" key="2">
    <source>
        <dbReference type="Proteomes" id="UP000315750"/>
    </source>
</evidence>
<sequence>MSTPDEPIDQHAQDAFAQLLLDRLAQGGEPKEVLYDAEAFTLSRDDDEQTFYLGNAFAEYQRATEDEKEQVIRVFLSTWFTSQFELPTSFDDAKADVLVTVRDRSYFEIDIPLCSDNLELSEGLIYSEYAECLAIAPVYDMPTSIRSLSAGDLEDWGVTLYEVIEVAKQNLREMTREYAQAGELYLFSCGDSHDAARILLTEIIQTLEVSGSPIALVPNREMLLITGEQSDEGLQQMLALAKPALEHERRITGTAFRLTGDQWHPWLPPTDHPLYSEFLLLQLQGLMGDYERQEELFRKRAAQGKADVPFLSRYTVMQNEEGALRSYTIWPGVCPALLPKTDYVMFMSSDEQGLPTHLAAAASWEQVEQVVGSAMSPTDFYPERYRVERFPTEQELELLGIAPWLQK</sequence>
<keyword evidence="2" id="KW-1185">Reference proteome</keyword>
<organism evidence="1 2">
    <name type="scientific">Aeoliella mucimassa</name>
    <dbReference type="NCBI Taxonomy" id="2527972"/>
    <lineage>
        <taxon>Bacteria</taxon>
        <taxon>Pseudomonadati</taxon>
        <taxon>Planctomycetota</taxon>
        <taxon>Planctomycetia</taxon>
        <taxon>Pirellulales</taxon>
        <taxon>Lacipirellulaceae</taxon>
        <taxon>Aeoliella</taxon>
    </lineage>
</organism>
<proteinExistence type="predicted"/>
<dbReference type="KEGG" id="amuc:Pan181_43050"/>
<dbReference type="AlphaFoldDB" id="A0A518ATM5"/>
<reference evidence="1 2" key="1">
    <citation type="submission" date="2019-02" db="EMBL/GenBank/DDBJ databases">
        <title>Deep-cultivation of Planctomycetes and their phenomic and genomic characterization uncovers novel biology.</title>
        <authorList>
            <person name="Wiegand S."/>
            <person name="Jogler M."/>
            <person name="Boedeker C."/>
            <person name="Pinto D."/>
            <person name="Vollmers J."/>
            <person name="Rivas-Marin E."/>
            <person name="Kohn T."/>
            <person name="Peeters S.H."/>
            <person name="Heuer A."/>
            <person name="Rast P."/>
            <person name="Oberbeckmann S."/>
            <person name="Bunk B."/>
            <person name="Jeske O."/>
            <person name="Meyerdierks A."/>
            <person name="Storesund J.E."/>
            <person name="Kallscheuer N."/>
            <person name="Luecker S."/>
            <person name="Lage O.M."/>
            <person name="Pohl T."/>
            <person name="Merkel B.J."/>
            <person name="Hornburger P."/>
            <person name="Mueller R.-W."/>
            <person name="Bruemmer F."/>
            <person name="Labrenz M."/>
            <person name="Spormann A.M."/>
            <person name="Op den Camp H."/>
            <person name="Overmann J."/>
            <person name="Amann R."/>
            <person name="Jetten M.S.M."/>
            <person name="Mascher T."/>
            <person name="Medema M.H."/>
            <person name="Devos D.P."/>
            <person name="Kaster A.-K."/>
            <person name="Ovreas L."/>
            <person name="Rohde M."/>
            <person name="Galperin M.Y."/>
            <person name="Jogler C."/>
        </authorList>
    </citation>
    <scope>NUCLEOTIDE SEQUENCE [LARGE SCALE GENOMIC DNA]</scope>
    <source>
        <strain evidence="1 2">Pan181</strain>
    </source>
</reference>
<evidence type="ECO:0000313" key="1">
    <source>
        <dbReference type="EMBL" id="QDU58079.1"/>
    </source>
</evidence>
<dbReference type="EMBL" id="CP036278">
    <property type="protein sequence ID" value="QDU58079.1"/>
    <property type="molecule type" value="Genomic_DNA"/>
</dbReference>
<evidence type="ECO:0008006" key="3">
    <source>
        <dbReference type="Google" id="ProtNLM"/>
    </source>
</evidence>